<keyword evidence="3" id="KW-1185">Reference proteome</keyword>
<evidence type="ECO:0000256" key="1">
    <source>
        <dbReference type="SAM" id="Phobius"/>
    </source>
</evidence>
<reference evidence="2" key="2">
    <citation type="submission" date="2020-11" db="EMBL/GenBank/DDBJ databases">
        <authorList>
            <person name="McCartney M.A."/>
            <person name="Auch B."/>
            <person name="Kono T."/>
            <person name="Mallez S."/>
            <person name="Becker A."/>
            <person name="Gohl D.M."/>
            <person name="Silverstein K.A.T."/>
            <person name="Koren S."/>
            <person name="Bechman K.B."/>
            <person name="Herman A."/>
            <person name="Abrahante J.E."/>
            <person name="Garbe J."/>
        </authorList>
    </citation>
    <scope>NUCLEOTIDE SEQUENCE</scope>
    <source>
        <strain evidence="2">Duluth1</strain>
        <tissue evidence="2">Whole animal</tissue>
    </source>
</reference>
<comment type="caution">
    <text evidence="2">The sequence shown here is derived from an EMBL/GenBank/DDBJ whole genome shotgun (WGS) entry which is preliminary data.</text>
</comment>
<gene>
    <name evidence="2" type="ORF">DPMN_028384</name>
</gene>
<dbReference type="AlphaFoldDB" id="A0A9D4LW74"/>
<name>A0A9D4LW74_DREPO</name>
<accession>A0A9D4LW74</accession>
<reference evidence="2" key="1">
    <citation type="journal article" date="2019" name="bioRxiv">
        <title>The Genome of the Zebra Mussel, Dreissena polymorpha: A Resource for Invasive Species Research.</title>
        <authorList>
            <person name="McCartney M.A."/>
            <person name="Auch B."/>
            <person name="Kono T."/>
            <person name="Mallez S."/>
            <person name="Zhang Y."/>
            <person name="Obille A."/>
            <person name="Becker A."/>
            <person name="Abrahante J.E."/>
            <person name="Garbe J."/>
            <person name="Badalamenti J.P."/>
            <person name="Herman A."/>
            <person name="Mangelson H."/>
            <person name="Liachko I."/>
            <person name="Sullivan S."/>
            <person name="Sone E.D."/>
            <person name="Koren S."/>
            <person name="Silverstein K.A.T."/>
            <person name="Beckman K.B."/>
            <person name="Gohl D.M."/>
        </authorList>
    </citation>
    <scope>NUCLEOTIDE SEQUENCE</scope>
    <source>
        <strain evidence="2">Duluth1</strain>
        <tissue evidence="2">Whole animal</tissue>
    </source>
</reference>
<sequence>MIWALLSVGVVHTPIPCMLFLVVPMSLVPGLRVIAPKLQGPRVESLVPVTQLEASKPQVPGSHVVGHLAVWQVVGQPPVWQVVGQLAVSQVVGQLAVSQVVGQLAVSQVVGQLAVWKVVGQFEVSQVVGQLAVSSVDA</sequence>
<protein>
    <submittedName>
        <fullName evidence="2">Uncharacterized protein</fullName>
    </submittedName>
</protein>
<feature type="transmembrane region" description="Helical" evidence="1">
    <location>
        <begin position="6"/>
        <end position="28"/>
    </location>
</feature>
<keyword evidence="1" id="KW-0472">Membrane</keyword>
<dbReference type="Proteomes" id="UP000828390">
    <property type="component" value="Unassembled WGS sequence"/>
</dbReference>
<proteinExistence type="predicted"/>
<keyword evidence="1" id="KW-0812">Transmembrane</keyword>
<evidence type="ECO:0000313" key="2">
    <source>
        <dbReference type="EMBL" id="KAH3865345.1"/>
    </source>
</evidence>
<dbReference type="EMBL" id="JAIWYP010000002">
    <property type="protein sequence ID" value="KAH3865345.1"/>
    <property type="molecule type" value="Genomic_DNA"/>
</dbReference>
<keyword evidence="1" id="KW-1133">Transmembrane helix</keyword>
<evidence type="ECO:0000313" key="3">
    <source>
        <dbReference type="Proteomes" id="UP000828390"/>
    </source>
</evidence>
<organism evidence="2 3">
    <name type="scientific">Dreissena polymorpha</name>
    <name type="common">Zebra mussel</name>
    <name type="synonym">Mytilus polymorpha</name>
    <dbReference type="NCBI Taxonomy" id="45954"/>
    <lineage>
        <taxon>Eukaryota</taxon>
        <taxon>Metazoa</taxon>
        <taxon>Spiralia</taxon>
        <taxon>Lophotrochozoa</taxon>
        <taxon>Mollusca</taxon>
        <taxon>Bivalvia</taxon>
        <taxon>Autobranchia</taxon>
        <taxon>Heteroconchia</taxon>
        <taxon>Euheterodonta</taxon>
        <taxon>Imparidentia</taxon>
        <taxon>Neoheterodontei</taxon>
        <taxon>Myida</taxon>
        <taxon>Dreissenoidea</taxon>
        <taxon>Dreissenidae</taxon>
        <taxon>Dreissena</taxon>
    </lineage>
</organism>